<name>A0A818FED8_9BILA</name>
<dbReference type="EMBL" id="CAJOBO010001078">
    <property type="protein sequence ID" value="CAF4334840.1"/>
    <property type="molecule type" value="Genomic_DNA"/>
</dbReference>
<dbReference type="PROSITE" id="PS50878">
    <property type="entry name" value="RT_POL"/>
    <property type="match status" value="1"/>
</dbReference>
<dbReference type="InterPro" id="IPR000477">
    <property type="entry name" value="RT_dom"/>
</dbReference>
<gene>
    <name evidence="3" type="ORF">HFQ381_LOCUS15701</name>
    <name evidence="2" type="ORF">LUA448_LOCUS23462</name>
</gene>
<dbReference type="GO" id="GO:0003824">
    <property type="term" value="F:catalytic activity"/>
    <property type="evidence" value="ECO:0007669"/>
    <property type="project" value="InterPro"/>
</dbReference>
<evidence type="ECO:0000259" key="1">
    <source>
        <dbReference type="PROSITE" id="PS50878"/>
    </source>
</evidence>
<dbReference type="SUPFAM" id="SSF56672">
    <property type="entry name" value="DNA/RNA polymerases"/>
    <property type="match status" value="1"/>
</dbReference>
<comment type="caution">
    <text evidence="2">The sequence shown here is derived from an EMBL/GenBank/DDBJ whole genome shotgun (WGS) entry which is preliminary data.</text>
</comment>
<dbReference type="Pfam" id="PF14529">
    <property type="entry name" value="Exo_endo_phos_2"/>
    <property type="match status" value="1"/>
</dbReference>
<dbReference type="InterPro" id="IPR036691">
    <property type="entry name" value="Endo/exonu/phosph_ase_sf"/>
</dbReference>
<proteinExistence type="predicted"/>
<evidence type="ECO:0000313" key="4">
    <source>
        <dbReference type="Proteomes" id="UP000663833"/>
    </source>
</evidence>
<evidence type="ECO:0000313" key="3">
    <source>
        <dbReference type="EMBL" id="CAF4334840.1"/>
    </source>
</evidence>
<dbReference type="InterPro" id="IPR005135">
    <property type="entry name" value="Endo/exonuclease/phosphatase"/>
</dbReference>
<sequence length="1088" mass="127599">MKQLQKNRIQIAALSETCMYDSGVKIINEFTWIFSGLPSVNKTRNAHGVAICLDKTAAKVWKDFGSEWEAVSERIVKIKLKCLFVNLTIISIYSPVNPTNNKKNDDSQKFYNDLQDVINRIPTEDMYIIMGDFNARVGWNNQKQQNLSNSIGPYAVDITNENGEKLIDLSTINNLIITNTFFKHKLVHQTSWMHPGNKQWHMIDYTLVNKKFRSSIEDCRMYRKAAGAIGTDHHLMRIKIKLHFRSRRKLFQKKVVYDPIKMKNDNALKQFQKDLIPTLSDATDKTISIDEKYDRFVEHMKTNAEKILKIDENKNRKRKEWLTDEILEIVEKKATAFVNWQNHRGTKLEIEYANKYKRLRKLAKTKIEKRQEEYWDEICEEIESSVKLNDLANPFNNIRRLSGKRKRMENMPIKDKHGKLILNSTDQLERWREFFDHLLNVSTAVDLQLIDHIKIKRIKKNEEERQNMQPTISEVRKALNQMKSRKAPGNDEITADLLKAGGEPVIKWLHEISSDVSKQEEMVKEWNLAILIKLFKKGDKQLCDNYRGISLLSVSSKPFSRIILNRIQLLVNRQLLEAQSGFRSNRSTIDQIFILKLCMEKRREFNKPLFMCFIDISKAYDSVNRELLWKVCRQYGISEKLVNLLKMLYKNSKAKVKVNGEFSDSFEIYNGVMQGGIPSPILFNILFDFIIRKVIEEADVTGVQFSYGRNDFFHDTKEKYLNFDISALLYADDLVVMCETSDDLEIFIQIFEKVTQEYGLSMNVKKTCIMTLKQLEVDQNNKIIHNHEVDQSDFDINIRNQKVETVKFFTYLGCGVSRDQRPGDEINTRLAKASTAFNMLRSVIWYRKTISITSRLRIYRACVLPVLLYGSETWSITKTHEQRISTFYMKCLRIIIGVNLGDRISNDKILEITGQSQIETIIRRNRLRWFGHANRMMNSDNEPSVVKKITFSYFPEEKRPGNNGIRKRWEDKVKEDTEHCQIKNWRKYSLNRDHWRELINKNVQNRPVHQKIKEIIYEYKQRAVNRRNDGLAASHRVTKIKVTEILVKNTNNHYVCPGCGIQFKPQGITNHVKACINAQVWCKNNKIK</sequence>
<dbReference type="SUPFAM" id="SSF56219">
    <property type="entry name" value="DNase I-like"/>
    <property type="match status" value="1"/>
</dbReference>
<dbReference type="Pfam" id="PF00078">
    <property type="entry name" value="RVT_1"/>
    <property type="match status" value="1"/>
</dbReference>
<dbReference type="CDD" id="cd01650">
    <property type="entry name" value="RT_nLTR_like"/>
    <property type="match status" value="1"/>
</dbReference>
<dbReference type="PANTHER" id="PTHR47027">
    <property type="entry name" value="REVERSE TRANSCRIPTASE DOMAIN-CONTAINING PROTEIN"/>
    <property type="match status" value="1"/>
</dbReference>
<dbReference type="Proteomes" id="UP000663851">
    <property type="component" value="Unassembled WGS sequence"/>
</dbReference>
<protein>
    <recommendedName>
        <fullName evidence="1">Reverse transcriptase domain-containing protein</fullName>
    </recommendedName>
</protein>
<dbReference type="Proteomes" id="UP000663833">
    <property type="component" value="Unassembled WGS sequence"/>
</dbReference>
<dbReference type="EMBL" id="CAJNYD010003033">
    <property type="protein sequence ID" value="CAF3472320.1"/>
    <property type="molecule type" value="Genomic_DNA"/>
</dbReference>
<dbReference type="Gene3D" id="3.60.10.10">
    <property type="entry name" value="Endonuclease/exonuclease/phosphatase"/>
    <property type="match status" value="1"/>
</dbReference>
<dbReference type="PANTHER" id="PTHR47027:SF20">
    <property type="entry name" value="REVERSE TRANSCRIPTASE-LIKE PROTEIN WITH RNA-DIRECTED DNA POLYMERASE DOMAIN"/>
    <property type="match status" value="1"/>
</dbReference>
<dbReference type="AlphaFoldDB" id="A0A818FED8"/>
<organism evidence="2 4">
    <name type="scientific">Rotaria socialis</name>
    <dbReference type="NCBI Taxonomy" id="392032"/>
    <lineage>
        <taxon>Eukaryota</taxon>
        <taxon>Metazoa</taxon>
        <taxon>Spiralia</taxon>
        <taxon>Gnathifera</taxon>
        <taxon>Rotifera</taxon>
        <taxon>Eurotatoria</taxon>
        <taxon>Bdelloidea</taxon>
        <taxon>Philodinida</taxon>
        <taxon>Philodinidae</taxon>
        <taxon>Rotaria</taxon>
    </lineage>
</organism>
<dbReference type="InterPro" id="IPR043502">
    <property type="entry name" value="DNA/RNA_pol_sf"/>
</dbReference>
<feature type="domain" description="Reverse transcriptase" evidence="1">
    <location>
        <begin position="516"/>
        <end position="816"/>
    </location>
</feature>
<reference evidence="2" key="1">
    <citation type="submission" date="2021-02" db="EMBL/GenBank/DDBJ databases">
        <authorList>
            <person name="Nowell W R."/>
        </authorList>
    </citation>
    <scope>NUCLEOTIDE SEQUENCE</scope>
</reference>
<evidence type="ECO:0000313" key="2">
    <source>
        <dbReference type="EMBL" id="CAF3472320.1"/>
    </source>
</evidence>
<accession>A0A818FED8</accession>